<reference evidence="1" key="1">
    <citation type="submission" date="2014-11" db="EMBL/GenBank/DDBJ databases">
        <authorList>
            <person name="Amaro Gonzalez C."/>
        </authorList>
    </citation>
    <scope>NUCLEOTIDE SEQUENCE</scope>
</reference>
<name>A0A0E9T8Y2_ANGAN</name>
<evidence type="ECO:0000313" key="1">
    <source>
        <dbReference type="EMBL" id="JAH50096.1"/>
    </source>
</evidence>
<accession>A0A0E9T8Y2</accession>
<reference evidence="1" key="2">
    <citation type="journal article" date="2015" name="Fish Shellfish Immunol.">
        <title>Early steps in the European eel (Anguilla anguilla)-Vibrio vulnificus interaction in the gills: Role of the RtxA13 toxin.</title>
        <authorList>
            <person name="Callol A."/>
            <person name="Pajuelo D."/>
            <person name="Ebbesson L."/>
            <person name="Teles M."/>
            <person name="MacKenzie S."/>
            <person name="Amaro C."/>
        </authorList>
    </citation>
    <scope>NUCLEOTIDE SEQUENCE</scope>
</reference>
<organism evidence="1">
    <name type="scientific">Anguilla anguilla</name>
    <name type="common">European freshwater eel</name>
    <name type="synonym">Muraena anguilla</name>
    <dbReference type="NCBI Taxonomy" id="7936"/>
    <lineage>
        <taxon>Eukaryota</taxon>
        <taxon>Metazoa</taxon>
        <taxon>Chordata</taxon>
        <taxon>Craniata</taxon>
        <taxon>Vertebrata</taxon>
        <taxon>Euteleostomi</taxon>
        <taxon>Actinopterygii</taxon>
        <taxon>Neopterygii</taxon>
        <taxon>Teleostei</taxon>
        <taxon>Anguilliformes</taxon>
        <taxon>Anguillidae</taxon>
        <taxon>Anguilla</taxon>
    </lineage>
</organism>
<dbReference type="EMBL" id="GBXM01058481">
    <property type="protein sequence ID" value="JAH50096.1"/>
    <property type="molecule type" value="Transcribed_RNA"/>
</dbReference>
<protein>
    <submittedName>
        <fullName evidence="1">Uncharacterized protein</fullName>
    </submittedName>
</protein>
<dbReference type="AlphaFoldDB" id="A0A0E9T8Y2"/>
<proteinExistence type="predicted"/>
<sequence>MHCGSVGSDSECCPSEGPLAGLGCGPSWALILQSLICILTECLGFK</sequence>